<dbReference type="RefSeq" id="WP_073024562.1">
    <property type="nucleotide sequence ID" value="NZ_FQZS01000005.1"/>
</dbReference>
<dbReference type="STRING" id="1122184.SAMN02745176_00679"/>
<gene>
    <name evidence="5" type="ORF">SAMN02745176_00679</name>
</gene>
<organism evidence="5 6">
    <name type="scientific">Lutispora thermophila DSM 19022</name>
    <dbReference type="NCBI Taxonomy" id="1122184"/>
    <lineage>
        <taxon>Bacteria</taxon>
        <taxon>Bacillati</taxon>
        <taxon>Bacillota</taxon>
        <taxon>Clostridia</taxon>
        <taxon>Lutisporales</taxon>
        <taxon>Lutisporaceae</taxon>
        <taxon>Lutispora</taxon>
    </lineage>
</organism>
<reference evidence="5 6" key="1">
    <citation type="submission" date="2016-11" db="EMBL/GenBank/DDBJ databases">
        <authorList>
            <person name="Jaros S."/>
            <person name="Januszkiewicz K."/>
            <person name="Wedrychowicz H."/>
        </authorList>
    </citation>
    <scope>NUCLEOTIDE SEQUENCE [LARGE SCALE GENOMIC DNA]</scope>
    <source>
        <strain evidence="5 6">DSM 19022</strain>
    </source>
</reference>
<keyword evidence="6" id="KW-1185">Reference proteome</keyword>
<dbReference type="GO" id="GO:0046872">
    <property type="term" value="F:metal ion binding"/>
    <property type="evidence" value="ECO:0007669"/>
    <property type="project" value="UniProtKB-KW"/>
</dbReference>
<evidence type="ECO:0000256" key="1">
    <source>
        <dbReference type="ARBA" id="ARBA00022723"/>
    </source>
</evidence>
<dbReference type="EMBL" id="FQZS01000005">
    <property type="protein sequence ID" value="SHI57971.1"/>
    <property type="molecule type" value="Genomic_DNA"/>
</dbReference>
<dbReference type="InterPro" id="IPR017896">
    <property type="entry name" value="4Fe4S_Fe-S-bd"/>
</dbReference>
<dbReference type="PANTHER" id="PTHR42827:SF1">
    <property type="entry name" value="IRON-SULFUR CLUSTER-BINDING PROTEIN"/>
    <property type="match status" value="1"/>
</dbReference>
<evidence type="ECO:0000313" key="5">
    <source>
        <dbReference type="EMBL" id="SHI57971.1"/>
    </source>
</evidence>
<dbReference type="Gene3D" id="3.30.70.20">
    <property type="match status" value="1"/>
</dbReference>
<sequence length="249" mass="27806">MNIKDELIELIKKSVAESEERDFYRQPLIGFSSANDPLFKNIKNNAGLQHLYPQDILPEAKTVVSFFIPFSESVVSSNRVGDTVSIEWAESYVKTNKLINDISENMIDFLVQFGIKAATVKATHNFDEKTLTSGWSHRSAAYVAGLGKFGVNRMLITKAGSAGRYGTVIMSQEIFPDERTEEEYCLYYKNGSCLKCVKACPVDALSIDGFNRFQCYNRLLDISQQFTDIGLCDVCGKCVVSCPVAIIDK</sequence>
<keyword evidence="3" id="KW-0411">Iron-sulfur</keyword>
<dbReference type="OrthoDB" id="9815745at2"/>
<dbReference type="PROSITE" id="PS00198">
    <property type="entry name" value="4FE4S_FER_1"/>
    <property type="match status" value="1"/>
</dbReference>
<dbReference type="SUPFAM" id="SSF54862">
    <property type="entry name" value="4Fe-4S ferredoxins"/>
    <property type="match status" value="1"/>
</dbReference>
<evidence type="ECO:0000313" key="6">
    <source>
        <dbReference type="Proteomes" id="UP000184442"/>
    </source>
</evidence>
<dbReference type="GO" id="GO:0051536">
    <property type="term" value="F:iron-sulfur cluster binding"/>
    <property type="evidence" value="ECO:0007669"/>
    <property type="project" value="UniProtKB-KW"/>
</dbReference>
<name>A0A1M6CAY6_9FIRM</name>
<dbReference type="InterPro" id="IPR017900">
    <property type="entry name" value="4Fe4S_Fe_S_CS"/>
</dbReference>
<keyword evidence="1" id="KW-0479">Metal-binding</keyword>
<feature type="domain" description="4Fe-4S ferredoxin-type" evidence="4">
    <location>
        <begin position="176"/>
        <end position="210"/>
    </location>
</feature>
<evidence type="ECO:0000256" key="2">
    <source>
        <dbReference type="ARBA" id="ARBA00023004"/>
    </source>
</evidence>
<evidence type="ECO:0000259" key="4">
    <source>
        <dbReference type="PROSITE" id="PS51379"/>
    </source>
</evidence>
<feature type="domain" description="4Fe-4S ferredoxin-type" evidence="4">
    <location>
        <begin position="223"/>
        <end position="249"/>
    </location>
</feature>
<keyword evidence="2" id="KW-0408">Iron</keyword>
<dbReference type="AlphaFoldDB" id="A0A1M6CAY6"/>
<dbReference type="PANTHER" id="PTHR42827">
    <property type="entry name" value="IRON-SULFUR CLUSTER-BINDING PROTEIN-RELATED"/>
    <property type="match status" value="1"/>
</dbReference>
<dbReference type="PROSITE" id="PS51379">
    <property type="entry name" value="4FE4S_FER_2"/>
    <property type="match status" value="2"/>
</dbReference>
<accession>A0A1M6CAY6</accession>
<proteinExistence type="predicted"/>
<dbReference type="Proteomes" id="UP000184442">
    <property type="component" value="Unassembled WGS sequence"/>
</dbReference>
<protein>
    <submittedName>
        <fullName evidence="5">Epoxyqueuosine reductase QueG (Queuosine biosynthesis)</fullName>
    </submittedName>
</protein>
<evidence type="ECO:0000256" key="3">
    <source>
        <dbReference type="ARBA" id="ARBA00023014"/>
    </source>
</evidence>